<feature type="compositionally biased region" description="Polar residues" evidence="1">
    <location>
        <begin position="109"/>
        <end position="119"/>
    </location>
</feature>
<name>A0A6P6S0X7_9EIME</name>
<evidence type="ECO:0000256" key="1">
    <source>
        <dbReference type="SAM" id="MobiDB-lite"/>
    </source>
</evidence>
<feature type="compositionally biased region" description="Low complexity" evidence="1">
    <location>
        <begin position="69"/>
        <end position="86"/>
    </location>
</feature>
<sequence>MWFFAPTEEKHESDDTDEASLRLSSVESLEHSQSQEDKQSPEQPPETSSPWQFWNQLAAVGQNIGTDLGSSASSEAESSGEGEPAPLHLSSVESASGGVQDGGQGFAAVQQSDSPQGASGWNLWGQITGTSSGAEASSTEKFSTSEEIPGPSRKSTDTLEARKPSFEENAATPRSFGWGLLDGAASWIGERNPQRGVSDGILPQSSSASLETTQSRTWGTETQEEAGTTGNTIYSSESAESLEDSTAVPPRLQQRSAESRSPGSSTEIKSSEALGNIWKNEEHYETVSDFESPSLKDGTMPDSGEADSTSGCIAAPEDLMHASEAIGATQDTRRDQDKTQTLRSNSLDVREVIKLKRAKSRPVRASKPHEVAAELPVPAASGEVGSKKDVAQDSESESSWSSEEQEGSAEESTQKSSPSPLAKLLASQLSNSSTFVERTLPDNTTIVISKEGRRAPKSKAKPPLSAGRLAPPSVGVTASIHTKEEAKTLVQQAPKAAECAATIAKTSPQAPPAKRNEETATSALSPQNVESAEGTTDTSIGTQNTITKDDPNTPHVPIVQAINHTKKTTTNALPTSLSKHTRVPYAEPKAAAGLSKGEGAVVEGESEAGKGEAEEKKEGVEGVKAAVLIKPAPPAAKALGLKMPLPPAVKAKAAAGVSEAKEVAVEGEGEPAPPAAKALGLKMPPPPAVKAKAAAGVSEAKEVVVEGEGEAGKGEAEEKKEGVEGVKAAVLIKPAPPAAK</sequence>
<accession>A0A6P6S0X7</accession>
<proteinExistence type="predicted"/>
<feature type="compositionally biased region" description="Basic and acidic residues" evidence="1">
    <location>
        <begin position="607"/>
        <end position="621"/>
    </location>
</feature>
<feature type="compositionally biased region" description="Basic and acidic residues" evidence="1">
    <location>
        <begin position="28"/>
        <end position="40"/>
    </location>
</feature>
<dbReference type="RefSeq" id="XP_026193841.1">
    <property type="nucleotide sequence ID" value="XM_026338056.1"/>
</dbReference>
<feature type="compositionally biased region" description="Basic and acidic residues" evidence="1">
    <location>
        <begin position="331"/>
        <end position="340"/>
    </location>
</feature>
<feature type="compositionally biased region" description="Polar residues" evidence="1">
    <location>
        <begin position="203"/>
        <end position="216"/>
    </location>
</feature>
<feature type="non-terminal residue" evidence="3">
    <location>
        <position position="740"/>
    </location>
</feature>
<feature type="compositionally biased region" description="Polar residues" evidence="1">
    <location>
        <begin position="253"/>
        <end position="268"/>
    </location>
</feature>
<feature type="compositionally biased region" description="Low complexity" evidence="1">
    <location>
        <begin position="410"/>
        <end position="430"/>
    </location>
</feature>
<feature type="compositionally biased region" description="Polar residues" evidence="1">
    <location>
        <begin position="519"/>
        <end position="546"/>
    </location>
</feature>
<feature type="compositionally biased region" description="Low complexity" evidence="1">
    <location>
        <begin position="128"/>
        <end position="140"/>
    </location>
</feature>
<gene>
    <name evidence="3" type="primary">LOC34618540</name>
</gene>
<feature type="region of interest" description="Disordered" evidence="1">
    <location>
        <begin position="503"/>
        <end position="556"/>
    </location>
</feature>
<feature type="compositionally biased region" description="Polar residues" evidence="1">
    <location>
        <begin position="431"/>
        <end position="447"/>
    </location>
</feature>
<protein>
    <submittedName>
        <fullName evidence="3">AF4/FMR2 family member 1</fullName>
    </submittedName>
</protein>
<feature type="compositionally biased region" description="Low complexity" evidence="1">
    <location>
        <begin position="217"/>
        <end position="232"/>
    </location>
</feature>
<reference evidence="3" key="1">
    <citation type="submission" date="2025-08" db="UniProtKB">
        <authorList>
            <consortium name="RefSeq"/>
        </authorList>
    </citation>
    <scope>IDENTIFICATION</scope>
</reference>
<feature type="region of interest" description="Disordered" evidence="1">
    <location>
        <begin position="590"/>
        <end position="621"/>
    </location>
</feature>
<feature type="region of interest" description="Disordered" evidence="1">
    <location>
        <begin position="1"/>
        <end position="472"/>
    </location>
</feature>
<keyword evidence="2" id="KW-1185">Reference proteome</keyword>
<feature type="compositionally biased region" description="Basic residues" evidence="1">
    <location>
        <begin position="355"/>
        <end position="366"/>
    </location>
</feature>
<dbReference type="Proteomes" id="UP000515125">
    <property type="component" value="Unplaced"/>
</dbReference>
<organism evidence="2 3">
    <name type="scientific">Cyclospora cayetanensis</name>
    <dbReference type="NCBI Taxonomy" id="88456"/>
    <lineage>
        <taxon>Eukaryota</taxon>
        <taxon>Sar</taxon>
        <taxon>Alveolata</taxon>
        <taxon>Apicomplexa</taxon>
        <taxon>Conoidasida</taxon>
        <taxon>Coccidia</taxon>
        <taxon>Eucoccidiorida</taxon>
        <taxon>Eimeriorina</taxon>
        <taxon>Eimeriidae</taxon>
        <taxon>Cyclospora</taxon>
    </lineage>
</organism>
<dbReference type="GeneID" id="34618540"/>
<evidence type="ECO:0000313" key="3">
    <source>
        <dbReference type="RefSeq" id="XP_026193841.1"/>
    </source>
</evidence>
<feature type="compositionally biased region" description="Basic and acidic residues" evidence="1">
    <location>
        <begin position="154"/>
        <end position="166"/>
    </location>
</feature>
<dbReference type="AlphaFoldDB" id="A0A6P6S0X7"/>
<evidence type="ECO:0000313" key="2">
    <source>
        <dbReference type="Proteomes" id="UP000515125"/>
    </source>
</evidence>